<dbReference type="Proteomes" id="UP000242310">
    <property type="component" value="Unassembled WGS sequence"/>
</dbReference>
<reference evidence="1 2" key="1">
    <citation type="submission" date="2018-03" db="EMBL/GenBank/DDBJ databases">
        <title>Genomic Encyclopedia of Type Strains, Phase III (KMG-III): the genomes of soil and plant-associated and newly described type strains.</title>
        <authorList>
            <person name="Whitman W."/>
        </authorList>
    </citation>
    <scope>NUCLEOTIDE SEQUENCE [LARGE SCALE GENOMIC DNA]</scope>
    <source>
        <strain evidence="1 2">CGMCC 1.07653</strain>
    </source>
</reference>
<dbReference type="RefSeq" id="WP_106589653.1">
    <property type="nucleotide sequence ID" value="NZ_PYAV01000014.1"/>
</dbReference>
<gene>
    <name evidence="1" type="ORF">B0H94_11456</name>
</gene>
<accession>A0A2P8H8N8</accession>
<name>A0A2P8H8N8_9BACI</name>
<comment type="caution">
    <text evidence="1">The sequence shown here is derived from an EMBL/GenBank/DDBJ whole genome shotgun (WGS) entry which is preliminary data.</text>
</comment>
<organism evidence="1 2">
    <name type="scientific">Salsuginibacillus halophilus</name>
    <dbReference type="NCBI Taxonomy" id="517424"/>
    <lineage>
        <taxon>Bacteria</taxon>
        <taxon>Bacillati</taxon>
        <taxon>Bacillota</taxon>
        <taxon>Bacilli</taxon>
        <taxon>Bacillales</taxon>
        <taxon>Bacillaceae</taxon>
        <taxon>Salsuginibacillus</taxon>
    </lineage>
</organism>
<dbReference type="AlphaFoldDB" id="A0A2P8H8N8"/>
<evidence type="ECO:0000313" key="1">
    <source>
        <dbReference type="EMBL" id="PSL42582.1"/>
    </source>
</evidence>
<proteinExistence type="predicted"/>
<protein>
    <submittedName>
        <fullName evidence="1">Uncharacterized protein</fullName>
    </submittedName>
</protein>
<evidence type="ECO:0000313" key="2">
    <source>
        <dbReference type="Proteomes" id="UP000242310"/>
    </source>
</evidence>
<dbReference type="EMBL" id="PYAV01000014">
    <property type="protein sequence ID" value="PSL42582.1"/>
    <property type="molecule type" value="Genomic_DNA"/>
</dbReference>
<sequence>MSSPLGEGASLHSVNDVEQAMLRFLQAMDELIAVYPMQKEEDRQQEVFYLHAHLHHMLQLQKLLLQKKKTCRYFVENSSTPLFSAGSQGVQPDFKKVIRSIKTSILLKHYPLEEKRKLFSVLDDLLVHHTYERRIRLLKDEGVQSPSRPLMYIQTFQ</sequence>
<keyword evidence="2" id="KW-1185">Reference proteome</keyword>